<evidence type="ECO:0000313" key="2">
    <source>
        <dbReference type="Proteomes" id="UP001476798"/>
    </source>
</evidence>
<evidence type="ECO:0000313" key="1">
    <source>
        <dbReference type="EMBL" id="MEQ2184847.1"/>
    </source>
</evidence>
<dbReference type="Proteomes" id="UP001476798">
    <property type="component" value="Unassembled WGS sequence"/>
</dbReference>
<proteinExistence type="predicted"/>
<dbReference type="EMBL" id="JAHRIO010080740">
    <property type="protein sequence ID" value="MEQ2184847.1"/>
    <property type="molecule type" value="Genomic_DNA"/>
</dbReference>
<accession>A0ABV0PMW4</accession>
<sequence>EEGGPSQCAPLYIHIIHIAPNEEELAGSSRGCQSKHQLQIVSERSAWKTSGPGASVGAQLLIRSHPADSAARKKEREEAEILEWFALTAHLCMSVAVEV</sequence>
<name>A0ABV0PMW4_9TELE</name>
<feature type="non-terminal residue" evidence="1">
    <location>
        <position position="1"/>
    </location>
</feature>
<organism evidence="1 2">
    <name type="scientific">Goodea atripinnis</name>
    <dbReference type="NCBI Taxonomy" id="208336"/>
    <lineage>
        <taxon>Eukaryota</taxon>
        <taxon>Metazoa</taxon>
        <taxon>Chordata</taxon>
        <taxon>Craniata</taxon>
        <taxon>Vertebrata</taxon>
        <taxon>Euteleostomi</taxon>
        <taxon>Actinopterygii</taxon>
        <taxon>Neopterygii</taxon>
        <taxon>Teleostei</taxon>
        <taxon>Neoteleostei</taxon>
        <taxon>Acanthomorphata</taxon>
        <taxon>Ovalentaria</taxon>
        <taxon>Atherinomorphae</taxon>
        <taxon>Cyprinodontiformes</taxon>
        <taxon>Goodeidae</taxon>
        <taxon>Goodea</taxon>
    </lineage>
</organism>
<comment type="caution">
    <text evidence="1">The sequence shown here is derived from an EMBL/GenBank/DDBJ whole genome shotgun (WGS) entry which is preliminary data.</text>
</comment>
<keyword evidence="2" id="KW-1185">Reference proteome</keyword>
<reference evidence="1 2" key="1">
    <citation type="submission" date="2021-06" db="EMBL/GenBank/DDBJ databases">
        <authorList>
            <person name="Palmer J.M."/>
        </authorList>
    </citation>
    <scope>NUCLEOTIDE SEQUENCE [LARGE SCALE GENOMIC DNA]</scope>
    <source>
        <strain evidence="1 2">GA_2019</strain>
        <tissue evidence="1">Muscle</tissue>
    </source>
</reference>
<gene>
    <name evidence="1" type="ORF">GOODEAATRI_012242</name>
</gene>
<protein>
    <submittedName>
        <fullName evidence="1">Uncharacterized protein</fullName>
    </submittedName>
</protein>